<comment type="similarity">
    <text evidence="2">Belongs to the major facilitator superfamily. Folate-biopterin transporter (TC 2.A.71) family.</text>
</comment>
<evidence type="ECO:0000256" key="6">
    <source>
        <dbReference type="ARBA" id="ARBA00023136"/>
    </source>
</evidence>
<evidence type="ECO:0000256" key="1">
    <source>
        <dbReference type="ARBA" id="ARBA00004141"/>
    </source>
</evidence>
<dbReference type="InterPro" id="IPR004324">
    <property type="entry name" value="FBT"/>
</dbReference>
<dbReference type="Pfam" id="PF03092">
    <property type="entry name" value="BT1"/>
    <property type="match status" value="2"/>
</dbReference>
<evidence type="ECO:0000256" key="5">
    <source>
        <dbReference type="ARBA" id="ARBA00022989"/>
    </source>
</evidence>
<keyword evidence="4 7" id="KW-0812">Transmembrane</keyword>
<dbReference type="InterPro" id="IPR036259">
    <property type="entry name" value="MFS_trans_sf"/>
</dbReference>
<dbReference type="InterPro" id="IPR039309">
    <property type="entry name" value="BT1"/>
</dbReference>
<keyword evidence="9" id="KW-1185">Reference proteome</keyword>
<dbReference type="EMBL" id="KV784365">
    <property type="protein sequence ID" value="OEU12222.1"/>
    <property type="molecule type" value="Genomic_DNA"/>
</dbReference>
<feature type="transmembrane region" description="Helical" evidence="7">
    <location>
        <begin position="434"/>
        <end position="455"/>
    </location>
</feature>
<evidence type="ECO:0000313" key="8">
    <source>
        <dbReference type="EMBL" id="OEU12222.1"/>
    </source>
</evidence>
<dbReference type="PANTHER" id="PTHR31585">
    <property type="entry name" value="FOLATE-BIOPTERIN TRANSPORTER 1, CHLOROPLASTIC"/>
    <property type="match status" value="1"/>
</dbReference>
<proteinExistence type="inferred from homology"/>
<dbReference type="Proteomes" id="UP000095751">
    <property type="component" value="Unassembled WGS sequence"/>
</dbReference>
<evidence type="ECO:0000256" key="4">
    <source>
        <dbReference type="ARBA" id="ARBA00022692"/>
    </source>
</evidence>
<dbReference type="Gene3D" id="1.20.1250.20">
    <property type="entry name" value="MFS general substrate transporter like domains"/>
    <property type="match status" value="1"/>
</dbReference>
<feature type="transmembrane region" description="Helical" evidence="7">
    <location>
        <begin position="299"/>
        <end position="318"/>
    </location>
</feature>
<dbReference type="CDD" id="cd17484">
    <property type="entry name" value="MFS_FBT"/>
    <property type="match status" value="1"/>
</dbReference>
<keyword evidence="5 7" id="KW-1133">Transmembrane helix</keyword>
<name>A0A1E7F211_9STRA</name>
<evidence type="ECO:0000256" key="3">
    <source>
        <dbReference type="ARBA" id="ARBA00022448"/>
    </source>
</evidence>
<protein>
    <submittedName>
        <fullName evidence="8">BT1-domain-containing protein</fullName>
    </submittedName>
</protein>
<feature type="transmembrane region" description="Helical" evidence="7">
    <location>
        <begin position="228"/>
        <end position="247"/>
    </location>
</feature>
<dbReference type="FunCoup" id="A0A1E7F211">
    <property type="interactions" value="1"/>
</dbReference>
<dbReference type="SUPFAM" id="SSF103473">
    <property type="entry name" value="MFS general substrate transporter"/>
    <property type="match status" value="1"/>
</dbReference>
<dbReference type="AlphaFoldDB" id="A0A1E7F211"/>
<evidence type="ECO:0000313" key="9">
    <source>
        <dbReference type="Proteomes" id="UP000095751"/>
    </source>
</evidence>
<reference evidence="8 9" key="1">
    <citation type="submission" date="2016-09" db="EMBL/GenBank/DDBJ databases">
        <title>Extensive genetic diversity and differential bi-allelic expression allows diatom success in the polar Southern Ocean.</title>
        <authorList>
            <consortium name="DOE Joint Genome Institute"/>
            <person name="Mock T."/>
            <person name="Otillar R.P."/>
            <person name="Strauss J."/>
            <person name="Dupont C."/>
            <person name="Frickenhaus S."/>
            <person name="Maumus F."/>
            <person name="Mcmullan M."/>
            <person name="Sanges R."/>
            <person name="Schmutz J."/>
            <person name="Toseland A."/>
            <person name="Valas R."/>
            <person name="Veluchamy A."/>
            <person name="Ward B.J."/>
            <person name="Allen A."/>
            <person name="Barry K."/>
            <person name="Falciatore A."/>
            <person name="Ferrante M."/>
            <person name="Fortunato A.E."/>
            <person name="Gloeckner G."/>
            <person name="Gruber A."/>
            <person name="Hipkin R."/>
            <person name="Janech M."/>
            <person name="Kroth P."/>
            <person name="Leese F."/>
            <person name="Lindquist E."/>
            <person name="Lyon B.R."/>
            <person name="Martin J."/>
            <person name="Mayer C."/>
            <person name="Parker M."/>
            <person name="Quesneville H."/>
            <person name="Raymond J."/>
            <person name="Uhlig C."/>
            <person name="Valentin K.U."/>
            <person name="Worden A.Z."/>
            <person name="Armbrust E.V."/>
            <person name="Bowler C."/>
            <person name="Green B."/>
            <person name="Moulton V."/>
            <person name="Van Oosterhout C."/>
            <person name="Grigoriev I."/>
        </authorList>
    </citation>
    <scope>NUCLEOTIDE SEQUENCE [LARGE SCALE GENOMIC DNA]</scope>
    <source>
        <strain evidence="8 9">CCMP1102</strain>
    </source>
</reference>
<feature type="transmembrane region" description="Helical" evidence="7">
    <location>
        <begin position="330"/>
        <end position="349"/>
    </location>
</feature>
<dbReference type="KEGG" id="fcy:FRACYDRAFT_276664"/>
<dbReference type="PANTHER" id="PTHR31585:SF0">
    <property type="entry name" value="FOLATE-BIOPTERIN TRANSPORTER 1, CHLOROPLASTIC"/>
    <property type="match status" value="1"/>
</dbReference>
<keyword evidence="6 7" id="KW-0472">Membrane</keyword>
<feature type="transmembrane region" description="Helical" evidence="7">
    <location>
        <begin position="117"/>
        <end position="137"/>
    </location>
</feature>
<feature type="transmembrane region" description="Helical" evidence="7">
    <location>
        <begin position="369"/>
        <end position="390"/>
    </location>
</feature>
<dbReference type="InParanoid" id="A0A1E7F211"/>
<feature type="transmembrane region" description="Helical" evidence="7">
    <location>
        <begin position="157"/>
        <end position="180"/>
    </location>
</feature>
<evidence type="ECO:0000256" key="2">
    <source>
        <dbReference type="ARBA" id="ARBA00007015"/>
    </source>
</evidence>
<dbReference type="NCBIfam" id="TIGR00788">
    <property type="entry name" value="fbt"/>
    <property type="match status" value="1"/>
</dbReference>
<feature type="transmembrane region" description="Helical" evidence="7">
    <location>
        <begin position="192"/>
        <end position="216"/>
    </location>
</feature>
<accession>A0A1E7F211</accession>
<dbReference type="GO" id="GO:0016020">
    <property type="term" value="C:membrane"/>
    <property type="evidence" value="ECO:0007669"/>
    <property type="project" value="UniProtKB-SubCell"/>
</dbReference>
<sequence length="530" mass="57392">MVCFMVHGGLNKVCTSKSRKKLQEVEIVARSTSTVNTIFLGIDPTPDVIAIATIYFVEGALGIARLAQTFLLKDELHLGPAELSALSGIFTLPWTVKPIYGFLSDGFPLFGYRRRSYLILAGVTGCFSYSAVGHNFWGLLDNVNNVGDGSSTMVSYTIAALVLSSACIAVSDVVADGIVVQKTRESAKTDPSLAGGLQSLCWGSAAVGGLLSAYFSGSLLEVMKPQDVFSLTAILPLLVALIANDFIDIQSQIESLWNAIKQPAIYKPALFIFLWQSTPTSDGAMLFFQTENLGFGPEFLGRVRLLGAFSSLFGIWLYNTYLKNKSIKDILFWATIISFPLGLLDLVLITHANRLIGIPDNWFIFGDDVVLSVLGEIAFLPTLVLAARICPIGVEAVLFATLMSINNGAGVVGTEIGALLTKALGVTESNFDNLWLLSLICNLTSLYPLLFIGWLDEVGTDSEQEIEEQQKEAAALLAIINSSATDADEYFLYSYLAFILVSIAPGYTPMTNVLYSLSSPPKSRRWASVK</sequence>
<feature type="transmembrane region" description="Helical" evidence="7">
    <location>
        <begin position="492"/>
        <end position="515"/>
    </location>
</feature>
<gene>
    <name evidence="8" type="ORF">FRACYDRAFT_276664</name>
</gene>
<organism evidence="8 9">
    <name type="scientific">Fragilariopsis cylindrus CCMP1102</name>
    <dbReference type="NCBI Taxonomy" id="635003"/>
    <lineage>
        <taxon>Eukaryota</taxon>
        <taxon>Sar</taxon>
        <taxon>Stramenopiles</taxon>
        <taxon>Ochrophyta</taxon>
        <taxon>Bacillariophyta</taxon>
        <taxon>Bacillariophyceae</taxon>
        <taxon>Bacillariophycidae</taxon>
        <taxon>Bacillariales</taxon>
        <taxon>Bacillariaceae</taxon>
        <taxon>Fragilariopsis</taxon>
    </lineage>
</organism>
<dbReference type="OrthoDB" id="754047at2759"/>
<evidence type="ECO:0000256" key="7">
    <source>
        <dbReference type="SAM" id="Phobius"/>
    </source>
</evidence>
<feature type="transmembrane region" description="Helical" evidence="7">
    <location>
        <begin position="268"/>
        <end position="287"/>
    </location>
</feature>
<keyword evidence="3" id="KW-0813">Transport</keyword>
<comment type="subcellular location">
    <subcellularLocation>
        <location evidence="1">Membrane</location>
        <topology evidence="1">Multi-pass membrane protein</topology>
    </subcellularLocation>
</comment>